<evidence type="ECO:0000259" key="5">
    <source>
        <dbReference type="PROSITE" id="PS50042"/>
    </source>
</evidence>
<gene>
    <name evidence="7" type="ORF">IMZ08_10730</name>
</gene>
<dbReference type="SUPFAM" id="SSF46785">
    <property type="entry name" value="Winged helix' DNA-binding domain"/>
    <property type="match status" value="1"/>
</dbReference>
<evidence type="ECO:0000256" key="4">
    <source>
        <dbReference type="ARBA" id="ARBA00023163"/>
    </source>
</evidence>
<dbReference type="PANTHER" id="PTHR24567:SF74">
    <property type="entry name" value="HTH-TYPE TRANSCRIPTIONAL REGULATOR ARCR"/>
    <property type="match status" value="1"/>
</dbReference>
<dbReference type="InterPro" id="IPR018490">
    <property type="entry name" value="cNMP-bd_dom_sf"/>
</dbReference>
<evidence type="ECO:0000313" key="7">
    <source>
        <dbReference type="EMBL" id="MBE4908531.1"/>
    </source>
</evidence>
<dbReference type="SUPFAM" id="SSF51206">
    <property type="entry name" value="cAMP-binding domain-like"/>
    <property type="match status" value="1"/>
</dbReference>
<dbReference type="PROSITE" id="PS50042">
    <property type="entry name" value="CNMP_BINDING_3"/>
    <property type="match status" value="1"/>
</dbReference>
<dbReference type="PANTHER" id="PTHR24567">
    <property type="entry name" value="CRP FAMILY TRANSCRIPTIONAL REGULATORY PROTEIN"/>
    <property type="match status" value="1"/>
</dbReference>
<dbReference type="InterPro" id="IPR036388">
    <property type="entry name" value="WH-like_DNA-bd_sf"/>
</dbReference>
<keyword evidence="4" id="KW-0804">Transcription</keyword>
<feature type="domain" description="Cyclic nucleotide-binding" evidence="5">
    <location>
        <begin position="24"/>
        <end position="133"/>
    </location>
</feature>
<keyword evidence="3" id="KW-0010">Activator</keyword>
<keyword evidence="8" id="KW-1185">Reference proteome</keyword>
<comment type="caution">
    <text evidence="7">The sequence shown here is derived from an EMBL/GenBank/DDBJ whole genome shotgun (WGS) entry which is preliminary data.</text>
</comment>
<dbReference type="SMART" id="SM00419">
    <property type="entry name" value="HTH_CRP"/>
    <property type="match status" value="1"/>
</dbReference>
<dbReference type="EMBL" id="JADCLJ010000020">
    <property type="protein sequence ID" value="MBE4908531.1"/>
    <property type="molecule type" value="Genomic_DNA"/>
</dbReference>
<evidence type="ECO:0000256" key="2">
    <source>
        <dbReference type="ARBA" id="ARBA00023125"/>
    </source>
</evidence>
<dbReference type="InterPro" id="IPR014710">
    <property type="entry name" value="RmlC-like_jellyroll"/>
</dbReference>
<dbReference type="Gene3D" id="2.60.120.10">
    <property type="entry name" value="Jelly Rolls"/>
    <property type="match status" value="1"/>
</dbReference>
<dbReference type="InterPro" id="IPR000595">
    <property type="entry name" value="cNMP-bd_dom"/>
</dbReference>
<accession>A0ABR9QJ55</accession>
<dbReference type="Proteomes" id="UP001516662">
    <property type="component" value="Unassembled WGS sequence"/>
</dbReference>
<dbReference type="InterPro" id="IPR036390">
    <property type="entry name" value="WH_DNA-bd_sf"/>
</dbReference>
<protein>
    <submittedName>
        <fullName evidence="7">Crp/Fnr family transcriptional regulator</fullName>
    </submittedName>
</protein>
<dbReference type="Pfam" id="PF13545">
    <property type="entry name" value="HTH_Crp_2"/>
    <property type="match status" value="1"/>
</dbReference>
<proteinExistence type="predicted"/>
<dbReference type="SMART" id="SM00100">
    <property type="entry name" value="cNMP"/>
    <property type="match status" value="1"/>
</dbReference>
<organism evidence="7 8">
    <name type="scientific">Litchfieldia luteola</name>
    <dbReference type="NCBI Taxonomy" id="682179"/>
    <lineage>
        <taxon>Bacteria</taxon>
        <taxon>Bacillati</taxon>
        <taxon>Bacillota</taxon>
        <taxon>Bacilli</taxon>
        <taxon>Bacillales</taxon>
        <taxon>Bacillaceae</taxon>
        <taxon>Litchfieldia</taxon>
    </lineage>
</organism>
<feature type="domain" description="HTH crp-type" evidence="6">
    <location>
        <begin position="147"/>
        <end position="221"/>
    </location>
</feature>
<reference evidence="7 8" key="1">
    <citation type="submission" date="2020-10" db="EMBL/GenBank/DDBJ databases">
        <title>Bacillus sp. HD4P25, an endophyte from a halophyte.</title>
        <authorList>
            <person name="Sun J.-Q."/>
        </authorList>
    </citation>
    <scope>NUCLEOTIDE SEQUENCE [LARGE SCALE GENOMIC DNA]</scope>
    <source>
        <strain evidence="7 8">YIM 93174</strain>
    </source>
</reference>
<dbReference type="Pfam" id="PF00027">
    <property type="entry name" value="cNMP_binding"/>
    <property type="match status" value="1"/>
</dbReference>
<dbReference type="InterPro" id="IPR050397">
    <property type="entry name" value="Env_Response_Regulators"/>
</dbReference>
<sequence>MNDFVQEFNLLNPWFDNLPYEWSQLKDYGERVTFKKHEIIFSQNEVGSYLYIIESGRVRLFLISPSGEEKALSIIGKNGILGECSLNGDSSYATNAITASEVVLLRISKQSFIEFLSKQPQYIYQTIDLITKKYRLLCSQSLQLSYMKSLPRVCAAFIQLSIQYGEIVEEKQVKLTINFTHQELANLLGTTRVTIAKNIKWLEDQKYIVKKGKSYLIYNIDELAELANEKMLFP</sequence>
<dbReference type="InterPro" id="IPR012318">
    <property type="entry name" value="HTH_CRP"/>
</dbReference>
<evidence type="ECO:0000313" key="8">
    <source>
        <dbReference type="Proteomes" id="UP001516662"/>
    </source>
</evidence>
<keyword evidence="1" id="KW-0805">Transcription regulation</keyword>
<name>A0ABR9QJ55_9BACI</name>
<dbReference type="Gene3D" id="1.10.10.10">
    <property type="entry name" value="Winged helix-like DNA-binding domain superfamily/Winged helix DNA-binding domain"/>
    <property type="match status" value="1"/>
</dbReference>
<dbReference type="RefSeq" id="WP_193536311.1">
    <property type="nucleotide sequence ID" value="NZ_JADCLJ010000020.1"/>
</dbReference>
<evidence type="ECO:0000256" key="1">
    <source>
        <dbReference type="ARBA" id="ARBA00023015"/>
    </source>
</evidence>
<dbReference type="CDD" id="cd00038">
    <property type="entry name" value="CAP_ED"/>
    <property type="match status" value="1"/>
</dbReference>
<keyword evidence="2" id="KW-0238">DNA-binding</keyword>
<dbReference type="PROSITE" id="PS51063">
    <property type="entry name" value="HTH_CRP_2"/>
    <property type="match status" value="1"/>
</dbReference>
<evidence type="ECO:0000259" key="6">
    <source>
        <dbReference type="PROSITE" id="PS51063"/>
    </source>
</evidence>
<evidence type="ECO:0000256" key="3">
    <source>
        <dbReference type="ARBA" id="ARBA00023159"/>
    </source>
</evidence>